<keyword evidence="1" id="KW-0472">Membrane</keyword>
<keyword evidence="4" id="KW-1185">Reference proteome</keyword>
<keyword evidence="3" id="KW-0407">Ion channel</keyword>
<dbReference type="SUPFAM" id="SSF81324">
    <property type="entry name" value="Voltage-gated potassium channels"/>
    <property type="match status" value="1"/>
</dbReference>
<dbReference type="InterPro" id="IPR013099">
    <property type="entry name" value="K_chnl_dom"/>
</dbReference>
<dbReference type="Gene3D" id="1.10.287.70">
    <property type="match status" value="1"/>
</dbReference>
<feature type="transmembrane region" description="Helical" evidence="1">
    <location>
        <begin position="12"/>
        <end position="37"/>
    </location>
</feature>
<evidence type="ECO:0000313" key="3">
    <source>
        <dbReference type="EMBL" id="MBA5775532.1"/>
    </source>
</evidence>
<dbReference type="Proteomes" id="UP000541109">
    <property type="component" value="Unassembled WGS sequence"/>
</dbReference>
<gene>
    <name evidence="3" type="ORF">H2509_00155</name>
</gene>
<dbReference type="EMBL" id="JACFXV010000006">
    <property type="protein sequence ID" value="MBA5775532.1"/>
    <property type="molecule type" value="Genomic_DNA"/>
</dbReference>
<evidence type="ECO:0000256" key="1">
    <source>
        <dbReference type="SAM" id="Phobius"/>
    </source>
</evidence>
<comment type="caution">
    <text evidence="3">The sequence shown here is derived from an EMBL/GenBank/DDBJ whole genome shotgun (WGS) entry which is preliminary data.</text>
</comment>
<dbReference type="AlphaFoldDB" id="A0A839A9A2"/>
<protein>
    <submittedName>
        <fullName evidence="3">Two pore domain potassium channel family protein</fullName>
    </submittedName>
</protein>
<dbReference type="Pfam" id="PF07885">
    <property type="entry name" value="Ion_trans_2"/>
    <property type="match status" value="1"/>
</dbReference>
<evidence type="ECO:0000259" key="2">
    <source>
        <dbReference type="Pfam" id="PF07885"/>
    </source>
</evidence>
<feature type="domain" description="Potassium channel" evidence="2">
    <location>
        <begin position="37"/>
        <end position="102"/>
    </location>
</feature>
<feature type="transmembrane region" description="Helical" evidence="1">
    <location>
        <begin position="87"/>
        <end position="109"/>
    </location>
</feature>
<dbReference type="GO" id="GO:0034220">
    <property type="term" value="P:monoatomic ion transmembrane transport"/>
    <property type="evidence" value="ECO:0007669"/>
    <property type="project" value="UniProtKB-KW"/>
</dbReference>
<proteinExistence type="predicted"/>
<sequence length="119" mass="13050">MAAVPLAPPARVLAVTALLFAVHLAEITLYATAYALAEHGFLIGSFVGEPIMAPLDYFYFSATTYTSLGVGDIFPTRHMRFLTGVEALNGLLLIAWSASFLFGLMNRVWEWQPCVRPGR</sequence>
<accession>A0A839A9A2</accession>
<keyword evidence="1" id="KW-0812">Transmembrane</keyword>
<keyword evidence="3" id="KW-0813">Transport</keyword>
<name>A0A839A9A2_9HYPH</name>
<organism evidence="3 4">
    <name type="scientific">Stappia albiluteola</name>
    <dbReference type="NCBI Taxonomy" id="2758565"/>
    <lineage>
        <taxon>Bacteria</taxon>
        <taxon>Pseudomonadati</taxon>
        <taxon>Pseudomonadota</taxon>
        <taxon>Alphaproteobacteria</taxon>
        <taxon>Hyphomicrobiales</taxon>
        <taxon>Stappiaceae</taxon>
        <taxon>Stappia</taxon>
    </lineage>
</organism>
<keyword evidence="1" id="KW-1133">Transmembrane helix</keyword>
<reference evidence="3 4" key="1">
    <citation type="submission" date="2020-07" db="EMBL/GenBank/DDBJ databases">
        <title>Stappia sp., F7233, whole genome shotgun sequencing project.</title>
        <authorList>
            <person name="Jiang S."/>
            <person name="Liu Z.W."/>
            <person name="Du Z.J."/>
        </authorList>
    </citation>
    <scope>NUCLEOTIDE SEQUENCE [LARGE SCALE GENOMIC DNA]</scope>
    <source>
        <strain evidence="3 4">F7233</strain>
    </source>
</reference>
<keyword evidence="3" id="KW-0406">Ion transport</keyword>
<evidence type="ECO:0000313" key="4">
    <source>
        <dbReference type="Proteomes" id="UP000541109"/>
    </source>
</evidence>